<evidence type="ECO:0000256" key="1">
    <source>
        <dbReference type="SAM" id="MobiDB-lite"/>
    </source>
</evidence>
<dbReference type="EMBL" id="HBIB01028649">
    <property type="protein sequence ID" value="CAE0256418.1"/>
    <property type="molecule type" value="Transcribed_RNA"/>
</dbReference>
<feature type="compositionally biased region" description="Basic and acidic residues" evidence="1">
    <location>
        <begin position="516"/>
        <end position="528"/>
    </location>
</feature>
<feature type="compositionally biased region" description="Acidic residues" evidence="1">
    <location>
        <begin position="493"/>
        <end position="509"/>
    </location>
</feature>
<protein>
    <submittedName>
        <fullName evidence="2">Uncharacterized protein</fullName>
    </submittedName>
</protein>
<accession>A0A7S3DG83</accession>
<feature type="region of interest" description="Disordered" evidence="1">
    <location>
        <begin position="484"/>
        <end position="539"/>
    </location>
</feature>
<dbReference type="AlphaFoldDB" id="A0A7S3DG83"/>
<gene>
    <name evidence="2" type="ORF">PBIL07802_LOCUS18673</name>
</gene>
<proteinExistence type="predicted"/>
<organism evidence="2">
    <name type="scientific">Palpitomonas bilix</name>
    <dbReference type="NCBI Taxonomy" id="652834"/>
    <lineage>
        <taxon>Eukaryota</taxon>
        <taxon>Eukaryota incertae sedis</taxon>
    </lineage>
</organism>
<evidence type="ECO:0000313" key="2">
    <source>
        <dbReference type="EMBL" id="CAE0256418.1"/>
    </source>
</evidence>
<name>A0A7S3DG83_9EUKA</name>
<sequence>MVKDPDTTMVLINFLYLLASLKQVRAIVPLVLSLLPDNLDVLNTASAILLACGLLEEAEQLLTKAKEVEADNAITVQNFGVLRLLQSQQAQMYRVKVVGQDGKEEWLVKPRGERRQSLTSFERRSTELAVEGCANIERGFANLAHTTGALNAAIGSLVTGASATSIMDYLDAAAIGGHAIASAPYTACAALLYRGQLASMFKDGKKKNDEIQQRASDSKELLTQLMEKGDDPYQIWATERYLEMYRDDMLADLQTPVGGDTVKRCMKVLTHYADDRDLNTVDLEMLIQLYLTCRAIVVSAPQLGRPLSASDKHGIASKLLKKLQRHLRANAYERLDYTTTHCCPPLLTTAALSLLNGNDSDEAVYDEVKQMLAEVWDIAEGSENVQSALMAILRQREETRADSIDLGNAMMEKGWQSTAMFNSMAMNEIVAGRMEETIKYWKLGIEHARKEVEQKRRATQMWNGERWVRKNAACLLDEVEKELERRRRNGENVTEEEEDMLEVEEEEMVEAAAGEVKARREGGKEVERKRKRGGEQVSE</sequence>
<reference evidence="2" key="1">
    <citation type="submission" date="2021-01" db="EMBL/GenBank/DDBJ databases">
        <authorList>
            <person name="Corre E."/>
            <person name="Pelletier E."/>
            <person name="Niang G."/>
            <person name="Scheremetjew M."/>
            <person name="Finn R."/>
            <person name="Kale V."/>
            <person name="Holt S."/>
            <person name="Cochrane G."/>
            <person name="Meng A."/>
            <person name="Brown T."/>
            <person name="Cohen L."/>
        </authorList>
    </citation>
    <scope>NUCLEOTIDE SEQUENCE</scope>
    <source>
        <strain evidence="2">NIES-2562</strain>
    </source>
</reference>